<protein>
    <submittedName>
        <fullName evidence="1">Uncharacterized protein</fullName>
    </submittedName>
</protein>
<gene>
    <name evidence="1" type="ORF">L6164_030264</name>
</gene>
<dbReference type="Proteomes" id="UP000828941">
    <property type="component" value="Chromosome 12"/>
</dbReference>
<proteinExistence type="predicted"/>
<name>A0ACB9LBP9_BAUVA</name>
<evidence type="ECO:0000313" key="2">
    <source>
        <dbReference type="Proteomes" id="UP000828941"/>
    </source>
</evidence>
<reference evidence="1 2" key="1">
    <citation type="journal article" date="2022" name="DNA Res.">
        <title>Chromosomal-level genome assembly of the orchid tree Bauhinia variegata (Leguminosae; Cercidoideae) supports the allotetraploid origin hypothesis of Bauhinia.</title>
        <authorList>
            <person name="Zhong Y."/>
            <person name="Chen Y."/>
            <person name="Zheng D."/>
            <person name="Pang J."/>
            <person name="Liu Y."/>
            <person name="Luo S."/>
            <person name="Meng S."/>
            <person name="Qian L."/>
            <person name="Wei D."/>
            <person name="Dai S."/>
            <person name="Zhou R."/>
        </authorList>
    </citation>
    <scope>NUCLEOTIDE SEQUENCE [LARGE SCALE GENOMIC DNA]</scope>
    <source>
        <strain evidence="1">BV-YZ2020</strain>
    </source>
</reference>
<sequence length="141" mass="14742">MDLSILDWTRLVPREASVFRLLLKLCATMACSELACSYASLILHDDGIAITAEKINALVKAANVGVESYWPSLFAKLAEKRNIEDLILNAGSGGAAAVAVANPGGSADAGGAGKAAAPVAEDKKEEPKEESDEDMGFSLFD</sequence>
<accession>A0ACB9LBP9</accession>
<keyword evidence="2" id="KW-1185">Reference proteome</keyword>
<comment type="caution">
    <text evidence="1">The sequence shown here is derived from an EMBL/GenBank/DDBJ whole genome shotgun (WGS) entry which is preliminary data.</text>
</comment>
<evidence type="ECO:0000313" key="1">
    <source>
        <dbReference type="EMBL" id="KAI4307029.1"/>
    </source>
</evidence>
<dbReference type="EMBL" id="CM039437">
    <property type="protein sequence ID" value="KAI4307029.1"/>
    <property type="molecule type" value="Genomic_DNA"/>
</dbReference>
<organism evidence="1 2">
    <name type="scientific">Bauhinia variegata</name>
    <name type="common">Purple orchid tree</name>
    <name type="synonym">Phanera variegata</name>
    <dbReference type="NCBI Taxonomy" id="167791"/>
    <lineage>
        <taxon>Eukaryota</taxon>
        <taxon>Viridiplantae</taxon>
        <taxon>Streptophyta</taxon>
        <taxon>Embryophyta</taxon>
        <taxon>Tracheophyta</taxon>
        <taxon>Spermatophyta</taxon>
        <taxon>Magnoliopsida</taxon>
        <taxon>eudicotyledons</taxon>
        <taxon>Gunneridae</taxon>
        <taxon>Pentapetalae</taxon>
        <taxon>rosids</taxon>
        <taxon>fabids</taxon>
        <taxon>Fabales</taxon>
        <taxon>Fabaceae</taxon>
        <taxon>Cercidoideae</taxon>
        <taxon>Cercideae</taxon>
        <taxon>Bauhiniinae</taxon>
        <taxon>Bauhinia</taxon>
    </lineage>
</organism>